<dbReference type="GO" id="GO:0046513">
    <property type="term" value="P:ceramide biosynthetic process"/>
    <property type="evidence" value="ECO:0007669"/>
    <property type="project" value="TreeGrafter"/>
</dbReference>
<dbReference type="Proteomes" id="UP000236333">
    <property type="component" value="Unassembled WGS sequence"/>
</dbReference>
<reference evidence="2 3" key="1">
    <citation type="journal article" date="2017" name="Mol. Biol. Evol.">
        <title>The 4-celled Tetrabaena socialis nuclear genome reveals the essential components for genetic control of cell number at the origin of multicellularity in the volvocine lineage.</title>
        <authorList>
            <person name="Featherston J."/>
            <person name="Arakaki Y."/>
            <person name="Hanschen E.R."/>
            <person name="Ferris P.J."/>
            <person name="Michod R.E."/>
            <person name="Olson B.J.S.C."/>
            <person name="Nozaki H."/>
            <person name="Durand P.M."/>
        </authorList>
    </citation>
    <scope>NUCLEOTIDE SEQUENCE [LARGE SCALE GENOMIC DNA]</scope>
    <source>
        <strain evidence="2 3">NIES-571</strain>
    </source>
</reference>
<dbReference type="EMBL" id="PGGS01000262">
    <property type="protein sequence ID" value="PNH06045.1"/>
    <property type="molecule type" value="Genomic_DNA"/>
</dbReference>
<feature type="compositionally biased region" description="Low complexity" evidence="1">
    <location>
        <begin position="26"/>
        <end position="41"/>
    </location>
</feature>
<dbReference type="GO" id="GO:0030149">
    <property type="term" value="P:sphingolipid catabolic process"/>
    <property type="evidence" value="ECO:0007669"/>
    <property type="project" value="TreeGrafter"/>
</dbReference>
<name>A0A2J8A0L6_9CHLO</name>
<evidence type="ECO:0000313" key="3">
    <source>
        <dbReference type="Proteomes" id="UP000236333"/>
    </source>
</evidence>
<dbReference type="InterPro" id="IPR036770">
    <property type="entry name" value="Ankyrin_rpt-contain_sf"/>
</dbReference>
<comment type="caution">
    <text evidence="2">The sequence shown here is derived from an EMBL/GenBank/DDBJ whole genome shotgun (WGS) entry which is preliminary data.</text>
</comment>
<dbReference type="Gene3D" id="1.25.40.20">
    <property type="entry name" value="Ankyrin repeat-containing domain"/>
    <property type="match status" value="2"/>
</dbReference>
<accession>A0A2J8A0L6</accession>
<protein>
    <recommendedName>
        <fullName evidence="4">Ankyrin repeat domain-containing protein</fullName>
    </recommendedName>
</protein>
<organism evidence="2 3">
    <name type="scientific">Tetrabaena socialis</name>
    <dbReference type="NCBI Taxonomy" id="47790"/>
    <lineage>
        <taxon>Eukaryota</taxon>
        <taxon>Viridiplantae</taxon>
        <taxon>Chlorophyta</taxon>
        <taxon>core chlorophytes</taxon>
        <taxon>Chlorophyceae</taxon>
        <taxon>CS clade</taxon>
        <taxon>Chlamydomonadales</taxon>
        <taxon>Tetrabaenaceae</taxon>
        <taxon>Tetrabaena</taxon>
    </lineage>
</organism>
<feature type="region of interest" description="Disordered" evidence="1">
    <location>
        <begin position="1"/>
        <end position="76"/>
    </location>
</feature>
<sequence length="624" mass="67069">MAPAQAAGSSSPDTKPTELASRSMEQQHCQQQQQPPQQQQQEEVKRQKTRPQRRGPDEPAPLGARQEAGGTFGSASDPSRVWLPELVQLFSRSLSCNEVACVLRLVNKATAAQFCGPLVRTVRLSLPAPHREFVRRWAGPDAMRSLTLHQRSQLPCLVARSGVVVNLETLLARDDLLRIHDKQVLCAAASAGQLEVCRWLQENGCCASFCACCGRRSCCGPNALVEAAKGGHQAVCNWILASSCSSCSSHFPVAAEAARHGHVGLMDWLQATSPTEQPCAVFLCAATGCDLATLQRLYTAYADRVRSELTGWFECSKLLAAAAASPTPDWRAKVEWLEACQKRPLTKVCVGLACAEVVLLPDGRARLEWLRQRGYPLTLKVAAQAASSGAVDVLQLVLDGGVALDGATARCMVARAAAGGHAAFLQALLRAPGFPAAALRSAAPDAAEAGQLRVLAWLVQALGAAAVLTAHVFESAIQPGSVELLAWLHGQGYPWDAAVLAAAAALGSEEQLEWLVAHGCPMGEEGEPYKRAVRNGRVAMLRRLSRLECPWGQRGHVFTFAVEHSRYFSRIYEPSSPLGLPALCCLLQEGCPVDWEEALAVDCCGEVGKWLREQRLQRGPPGPA</sequence>
<dbReference type="SUPFAM" id="SSF48403">
    <property type="entry name" value="Ankyrin repeat"/>
    <property type="match status" value="1"/>
</dbReference>
<keyword evidence="3" id="KW-1185">Reference proteome</keyword>
<proteinExistence type="predicted"/>
<gene>
    <name evidence="2" type="ORF">TSOC_007656</name>
</gene>
<dbReference type="PANTHER" id="PTHR12393:SF6">
    <property type="entry name" value="SPHINGOMYELIN PHOSPHODIESTERASE 2"/>
    <property type="match status" value="1"/>
</dbReference>
<evidence type="ECO:0000313" key="2">
    <source>
        <dbReference type="EMBL" id="PNH06045.1"/>
    </source>
</evidence>
<dbReference type="AlphaFoldDB" id="A0A2J8A0L6"/>
<dbReference type="GO" id="GO:0071944">
    <property type="term" value="C:cell periphery"/>
    <property type="evidence" value="ECO:0007669"/>
    <property type="project" value="TreeGrafter"/>
</dbReference>
<dbReference type="GO" id="GO:0005783">
    <property type="term" value="C:endoplasmic reticulum"/>
    <property type="evidence" value="ECO:0007669"/>
    <property type="project" value="TreeGrafter"/>
</dbReference>
<dbReference type="PANTHER" id="PTHR12393">
    <property type="entry name" value="SPHINGOMYELIN PHOSPHODIESTERASE RELATED"/>
    <property type="match status" value="1"/>
</dbReference>
<dbReference type="GO" id="GO:0016020">
    <property type="term" value="C:membrane"/>
    <property type="evidence" value="ECO:0007669"/>
    <property type="project" value="TreeGrafter"/>
</dbReference>
<evidence type="ECO:0000256" key="1">
    <source>
        <dbReference type="SAM" id="MobiDB-lite"/>
    </source>
</evidence>
<dbReference type="GO" id="GO:0004620">
    <property type="term" value="F:phospholipase activity"/>
    <property type="evidence" value="ECO:0007669"/>
    <property type="project" value="TreeGrafter"/>
</dbReference>
<evidence type="ECO:0008006" key="4">
    <source>
        <dbReference type="Google" id="ProtNLM"/>
    </source>
</evidence>